<dbReference type="InterPro" id="IPR018317">
    <property type="entry name" value="QueC"/>
</dbReference>
<protein>
    <submittedName>
        <fullName evidence="1">Queuosine synthesis-like protein</fullName>
    </submittedName>
</protein>
<evidence type="ECO:0000313" key="2">
    <source>
        <dbReference type="Proteomes" id="UP000001495"/>
    </source>
</evidence>
<accession>C7P9A5</accession>
<evidence type="ECO:0000313" key="1">
    <source>
        <dbReference type="EMBL" id="ACV25137.1"/>
    </source>
</evidence>
<dbReference type="HOGENOM" id="CLU_077587_0_0_2"/>
<dbReference type="Pfam" id="PF06508">
    <property type="entry name" value="QueC"/>
    <property type="match status" value="1"/>
</dbReference>
<name>C7P9A5_METFA</name>
<sequence length="260" mass="30306">MNYEKIIEEEVNKKLKELRLKNSLELLEKLNIYKELKEALKNMLLKRLNGDKEFYKISIDKKPDAVVAFSGGVDSSTSTIIAKQIFNVKAVSCYSEYIMTEEMKKNVKKLVKKIGVDLEFIDINLKEVYEDTIKGRYHPCGRCHKIVESAVMNYAKENNVEFVIFGDLLAFGYLALYKDNEIFRFNLPSFFALTKNEERTILKNNGIELKMSYGCPLLKAYHKNNRGYKFTIQRILREVRGRVVDEEEGFKNIIDILELL</sequence>
<dbReference type="Proteomes" id="UP000001495">
    <property type="component" value="Chromosome"/>
</dbReference>
<keyword evidence="2" id="KW-1185">Reference proteome</keyword>
<dbReference type="RefSeq" id="WP_015791871.1">
    <property type="nucleotide sequence ID" value="NC_013156.1"/>
</dbReference>
<dbReference type="InterPro" id="IPR014729">
    <property type="entry name" value="Rossmann-like_a/b/a_fold"/>
</dbReference>
<dbReference type="EMBL" id="CP001696">
    <property type="protein sequence ID" value="ACV25137.1"/>
    <property type="molecule type" value="Genomic_DNA"/>
</dbReference>
<dbReference type="Gene3D" id="3.40.50.620">
    <property type="entry name" value="HUPs"/>
    <property type="match status" value="1"/>
</dbReference>
<organism evidence="1 2">
    <name type="scientific">Methanocaldococcus fervens (strain DSM 4213 / JCM 15782 / AG86)</name>
    <name type="common">Methanococcus fervens</name>
    <dbReference type="NCBI Taxonomy" id="573064"/>
    <lineage>
        <taxon>Archaea</taxon>
        <taxon>Methanobacteriati</taxon>
        <taxon>Methanobacteriota</taxon>
        <taxon>Methanomada group</taxon>
        <taxon>Methanococci</taxon>
        <taxon>Methanococcales</taxon>
        <taxon>Methanocaldococcaceae</taxon>
        <taxon>Methanocaldococcus</taxon>
    </lineage>
</organism>
<dbReference type="GeneID" id="8366031"/>
<gene>
    <name evidence="1" type="ordered locus">Mefer_1328</name>
</gene>
<dbReference type="AlphaFoldDB" id="C7P9A5"/>
<dbReference type="PANTHER" id="PTHR43169:SF1">
    <property type="entry name" value="ATPASE, PP-LOOP SUPERFAMILY-RELATED"/>
    <property type="match status" value="1"/>
</dbReference>
<dbReference type="OrthoDB" id="85793at2157"/>
<dbReference type="PIRSF" id="PIRSF006601">
    <property type="entry name" value="ATPase_UCP006601"/>
    <property type="match status" value="1"/>
</dbReference>
<dbReference type="eggNOG" id="arCOG00045">
    <property type="taxonomic scope" value="Archaea"/>
</dbReference>
<dbReference type="InterPro" id="IPR052188">
    <property type="entry name" value="Ni-pincer_cofactor_biosynth"/>
</dbReference>
<dbReference type="InterPro" id="IPR012096">
    <property type="entry name" value="ATPase_PP-loop_MJ1638"/>
</dbReference>
<dbReference type="STRING" id="573064.Mefer_1328"/>
<reference evidence="1" key="1">
    <citation type="submission" date="2009-08" db="EMBL/GenBank/DDBJ databases">
        <title>Complete sequence of chromosome of Methanocaldococcus fervens AG86.</title>
        <authorList>
            <consortium name="US DOE Joint Genome Institute"/>
            <person name="Lucas S."/>
            <person name="Copeland A."/>
            <person name="Lapidus A."/>
            <person name="Glavina del Rio T."/>
            <person name="Tice H."/>
            <person name="Bruce D."/>
            <person name="Goodwin L."/>
            <person name="Pitluck S."/>
            <person name="Chertkov O."/>
            <person name="Detter J.C."/>
            <person name="Han C."/>
            <person name="Tapia R."/>
            <person name="Larimer F."/>
            <person name="Land M."/>
            <person name="Hauser L."/>
            <person name="Kyrpides N."/>
            <person name="Ovchinnikova G."/>
            <person name="Lupa-Sieprawska M."/>
            <person name="Whitman W.B."/>
        </authorList>
    </citation>
    <scope>NUCLEOTIDE SEQUENCE [LARGE SCALE GENOMIC DNA]</scope>
    <source>
        <strain evidence="1">AG86</strain>
    </source>
</reference>
<dbReference type="PANTHER" id="PTHR43169">
    <property type="entry name" value="EXSB FAMILY PROTEIN"/>
    <property type="match status" value="1"/>
</dbReference>
<proteinExistence type="predicted"/>
<dbReference type="SUPFAM" id="SSF52402">
    <property type="entry name" value="Adenine nucleotide alpha hydrolases-like"/>
    <property type="match status" value="1"/>
</dbReference>
<dbReference type="KEGG" id="mfe:Mefer_1328"/>